<reference evidence="2" key="1">
    <citation type="journal article" date="2019" name="Int. J. Syst. Evol. Microbiol.">
        <title>The Global Catalogue of Microorganisms (GCM) 10K type strain sequencing project: providing services to taxonomists for standard genome sequencing and annotation.</title>
        <authorList>
            <consortium name="The Broad Institute Genomics Platform"/>
            <consortium name="The Broad Institute Genome Sequencing Center for Infectious Disease"/>
            <person name="Wu L."/>
            <person name="Ma J."/>
        </authorList>
    </citation>
    <scope>NUCLEOTIDE SEQUENCE [LARGE SCALE GENOMIC DNA]</scope>
    <source>
        <strain evidence="2">KCTC 42217</strain>
    </source>
</reference>
<evidence type="ECO:0000313" key="2">
    <source>
        <dbReference type="Proteomes" id="UP001597387"/>
    </source>
</evidence>
<gene>
    <name evidence="1" type="ORF">ACFSJU_11685</name>
</gene>
<dbReference type="EMBL" id="JBHUHZ010000001">
    <property type="protein sequence ID" value="MFD2163055.1"/>
    <property type="molecule type" value="Genomic_DNA"/>
</dbReference>
<accession>A0ABW4ZMA3</accession>
<comment type="caution">
    <text evidence="1">The sequence shown here is derived from an EMBL/GenBank/DDBJ whole genome shotgun (WGS) entry which is preliminary data.</text>
</comment>
<name>A0ABW4ZMA3_9SPHI</name>
<organism evidence="1 2">
    <name type="scientific">Paradesertivirga mongoliensis</name>
    <dbReference type="NCBI Taxonomy" id="2100740"/>
    <lineage>
        <taxon>Bacteria</taxon>
        <taxon>Pseudomonadati</taxon>
        <taxon>Bacteroidota</taxon>
        <taxon>Sphingobacteriia</taxon>
        <taxon>Sphingobacteriales</taxon>
        <taxon>Sphingobacteriaceae</taxon>
        <taxon>Paradesertivirga</taxon>
    </lineage>
</organism>
<evidence type="ECO:0000313" key="1">
    <source>
        <dbReference type="EMBL" id="MFD2163055.1"/>
    </source>
</evidence>
<proteinExistence type="predicted"/>
<keyword evidence="2" id="KW-1185">Reference proteome</keyword>
<dbReference type="Proteomes" id="UP001597387">
    <property type="component" value="Unassembled WGS sequence"/>
</dbReference>
<dbReference type="RefSeq" id="WP_255902392.1">
    <property type="nucleotide sequence ID" value="NZ_JAFMZO010000003.1"/>
</dbReference>
<sequence length="144" mass="16798">MRYKAEEVNHVFFNEIKRYAPKPGVDEVCKEVILDLYNSDFASKGDGRREVLDKIDALTKRQKNAMELLLKGDLDEIEYKEIKLDCEAKINALEAKLSDFSIKNINIADDLDKLRSPERFDVADSSRYFSIIPYTLYLYNYQLT</sequence>
<protein>
    <submittedName>
        <fullName evidence="1">Uncharacterized protein</fullName>
    </submittedName>
</protein>